<keyword evidence="9" id="KW-1185">Reference proteome</keyword>
<dbReference type="InterPro" id="IPR005227">
    <property type="entry name" value="YqgF"/>
</dbReference>
<dbReference type="SUPFAM" id="SSF53098">
    <property type="entry name" value="Ribonuclease H-like"/>
    <property type="match status" value="1"/>
</dbReference>
<dbReference type="Pfam" id="PF03652">
    <property type="entry name" value="RuvX"/>
    <property type="match status" value="1"/>
</dbReference>
<dbReference type="HAMAP" id="MF_00651">
    <property type="entry name" value="Nuclease_YqgF"/>
    <property type="match status" value="1"/>
</dbReference>
<evidence type="ECO:0000259" key="7">
    <source>
        <dbReference type="SMART" id="SM00732"/>
    </source>
</evidence>
<dbReference type="CDD" id="cd16964">
    <property type="entry name" value="YqgF"/>
    <property type="match status" value="1"/>
</dbReference>
<dbReference type="InterPro" id="IPR006641">
    <property type="entry name" value="YqgF/RNaseH-like_dom"/>
</dbReference>
<comment type="subcellular location">
    <subcellularLocation>
        <location evidence="5">Cytoplasm</location>
    </subcellularLocation>
</comment>
<dbReference type="GeneID" id="303203374"/>
<evidence type="ECO:0000256" key="4">
    <source>
        <dbReference type="ARBA" id="ARBA00022801"/>
    </source>
</evidence>
<dbReference type="AlphaFoldDB" id="A0A086ZRX7"/>
<dbReference type="Proteomes" id="UP000029093">
    <property type="component" value="Unassembled WGS sequence"/>
</dbReference>
<accession>A0A086ZRX7</accession>
<evidence type="ECO:0000256" key="2">
    <source>
        <dbReference type="ARBA" id="ARBA00022517"/>
    </source>
</evidence>
<comment type="similarity">
    <text evidence="5">Belongs to the YqgF HJR family.</text>
</comment>
<dbReference type="GO" id="GO:0000967">
    <property type="term" value="P:rRNA 5'-end processing"/>
    <property type="evidence" value="ECO:0007669"/>
    <property type="project" value="UniProtKB-UniRule"/>
</dbReference>
<dbReference type="GO" id="GO:0004518">
    <property type="term" value="F:nuclease activity"/>
    <property type="evidence" value="ECO:0007669"/>
    <property type="project" value="UniProtKB-KW"/>
</dbReference>
<evidence type="ECO:0000256" key="1">
    <source>
        <dbReference type="ARBA" id="ARBA00022490"/>
    </source>
</evidence>
<dbReference type="EMBL" id="JGYQ01000002">
    <property type="protein sequence ID" value="KFI49277.1"/>
    <property type="molecule type" value="Genomic_DNA"/>
</dbReference>
<comment type="function">
    <text evidence="5">Could be a nuclease involved in processing of the 5'-end of pre-16S rRNA.</text>
</comment>
<dbReference type="RefSeq" id="WP_051616763.1">
    <property type="nucleotide sequence ID" value="NZ_JADYTP010000001.1"/>
</dbReference>
<dbReference type="GO" id="GO:0016788">
    <property type="term" value="F:hydrolase activity, acting on ester bonds"/>
    <property type="evidence" value="ECO:0007669"/>
    <property type="project" value="UniProtKB-UniRule"/>
</dbReference>
<name>A0A086ZRX7_9BIFI</name>
<feature type="region of interest" description="Disordered" evidence="6">
    <location>
        <begin position="151"/>
        <end position="172"/>
    </location>
</feature>
<protein>
    <recommendedName>
        <fullName evidence="5">Putative pre-16S rRNA nuclease</fullName>
        <ecNumber evidence="5">3.1.-.-</ecNumber>
    </recommendedName>
</protein>
<organism evidence="8 9">
    <name type="scientific">Bifidobacterium boum</name>
    <dbReference type="NCBI Taxonomy" id="78343"/>
    <lineage>
        <taxon>Bacteria</taxon>
        <taxon>Bacillati</taxon>
        <taxon>Actinomycetota</taxon>
        <taxon>Actinomycetes</taxon>
        <taxon>Bifidobacteriales</taxon>
        <taxon>Bifidobacteriaceae</taxon>
        <taxon>Bifidobacterium</taxon>
    </lineage>
</organism>
<dbReference type="NCBIfam" id="TIGR00250">
    <property type="entry name" value="RNAse_H_YqgF"/>
    <property type="match status" value="1"/>
</dbReference>
<evidence type="ECO:0000256" key="6">
    <source>
        <dbReference type="SAM" id="MobiDB-lite"/>
    </source>
</evidence>
<reference evidence="8 9" key="1">
    <citation type="submission" date="2014-03" db="EMBL/GenBank/DDBJ databases">
        <title>Genomics of Bifidobacteria.</title>
        <authorList>
            <person name="Ventura M."/>
            <person name="Milani C."/>
            <person name="Lugli G.A."/>
        </authorList>
    </citation>
    <scope>NUCLEOTIDE SEQUENCE [LARGE SCALE GENOMIC DNA]</scope>
    <source>
        <strain evidence="8 9">LMG 10736</strain>
    </source>
</reference>
<dbReference type="PANTHER" id="PTHR33317">
    <property type="entry name" value="POLYNUCLEOTIDYL TRANSFERASE, RIBONUCLEASE H-LIKE SUPERFAMILY PROTEIN"/>
    <property type="match status" value="1"/>
</dbReference>
<dbReference type="Gene3D" id="3.30.420.140">
    <property type="entry name" value="YqgF/RNase H-like domain"/>
    <property type="match status" value="1"/>
</dbReference>
<comment type="caution">
    <text evidence="8">The sequence shown here is derived from an EMBL/GenBank/DDBJ whole genome shotgun (WGS) entry which is preliminary data.</text>
</comment>
<dbReference type="GO" id="GO:0005829">
    <property type="term" value="C:cytosol"/>
    <property type="evidence" value="ECO:0007669"/>
    <property type="project" value="TreeGrafter"/>
</dbReference>
<keyword evidence="4 5" id="KW-0378">Hydrolase</keyword>
<keyword evidence="3 5" id="KW-0540">Nuclease</keyword>
<dbReference type="EC" id="3.1.-.-" evidence="5"/>
<gene>
    <name evidence="8" type="ORF">BBOU_0140</name>
</gene>
<feature type="domain" description="YqgF/RNase H-like" evidence="7">
    <location>
        <begin position="1"/>
        <end position="115"/>
    </location>
</feature>
<dbReference type="OrthoDB" id="9790539at2"/>
<keyword evidence="1 5" id="KW-0963">Cytoplasm</keyword>
<keyword evidence="2 5" id="KW-0690">Ribosome biogenesis</keyword>
<evidence type="ECO:0000313" key="8">
    <source>
        <dbReference type="EMBL" id="KFI49277.1"/>
    </source>
</evidence>
<dbReference type="SMART" id="SM00732">
    <property type="entry name" value="YqgFc"/>
    <property type="match status" value="1"/>
</dbReference>
<dbReference type="InterPro" id="IPR012337">
    <property type="entry name" value="RNaseH-like_sf"/>
</dbReference>
<dbReference type="PANTHER" id="PTHR33317:SF4">
    <property type="entry name" value="POLYNUCLEOTIDYL TRANSFERASE, RIBONUCLEASE H-LIKE SUPERFAMILY PROTEIN"/>
    <property type="match status" value="1"/>
</dbReference>
<evidence type="ECO:0000256" key="5">
    <source>
        <dbReference type="HAMAP-Rule" id="MF_00651"/>
    </source>
</evidence>
<sequence length="172" mass="19035">MVWLGVDLGAARVGLALSDPELTFAHPIGNIRVYGDALEAIDDVIDIIEREHVDHVVVGMPLLLSGSAGESAKKARHWTHELVARMVEYRDTDQLHIDDIPVVELHDERLTTVTAHRQLSDVRIATRGHRPMVDQQSAVLILQSALDAARTDEGQHNGVLSDETRKRNEYGG</sequence>
<evidence type="ECO:0000256" key="3">
    <source>
        <dbReference type="ARBA" id="ARBA00022722"/>
    </source>
</evidence>
<feature type="compositionally biased region" description="Basic and acidic residues" evidence="6">
    <location>
        <begin position="162"/>
        <end position="172"/>
    </location>
</feature>
<proteinExistence type="inferred from homology"/>
<dbReference type="InterPro" id="IPR037027">
    <property type="entry name" value="YqgF/RNaseH-like_dom_sf"/>
</dbReference>
<evidence type="ECO:0000313" key="9">
    <source>
        <dbReference type="Proteomes" id="UP000029093"/>
    </source>
</evidence>